<feature type="transmembrane region" description="Helical" evidence="1">
    <location>
        <begin position="203"/>
        <end position="224"/>
    </location>
</feature>
<feature type="transmembrane region" description="Helical" evidence="1">
    <location>
        <begin position="156"/>
        <end position="183"/>
    </location>
</feature>
<keyword evidence="1" id="KW-0472">Membrane</keyword>
<reference evidence="2 3" key="1">
    <citation type="submission" date="2019-02" db="EMBL/GenBank/DDBJ databases">
        <title>Deep-cultivation of Planctomycetes and their phenomic and genomic characterization uncovers novel biology.</title>
        <authorList>
            <person name="Wiegand S."/>
            <person name="Jogler M."/>
            <person name="Boedeker C."/>
            <person name="Pinto D."/>
            <person name="Vollmers J."/>
            <person name="Rivas-Marin E."/>
            <person name="Kohn T."/>
            <person name="Peeters S.H."/>
            <person name="Heuer A."/>
            <person name="Rast P."/>
            <person name="Oberbeckmann S."/>
            <person name="Bunk B."/>
            <person name="Jeske O."/>
            <person name="Meyerdierks A."/>
            <person name="Storesund J.E."/>
            <person name="Kallscheuer N."/>
            <person name="Luecker S."/>
            <person name="Lage O.M."/>
            <person name="Pohl T."/>
            <person name="Merkel B.J."/>
            <person name="Hornburger P."/>
            <person name="Mueller R.-W."/>
            <person name="Bruemmer F."/>
            <person name="Labrenz M."/>
            <person name="Spormann A.M."/>
            <person name="Op den Camp H."/>
            <person name="Overmann J."/>
            <person name="Amann R."/>
            <person name="Jetten M.S.M."/>
            <person name="Mascher T."/>
            <person name="Medema M.H."/>
            <person name="Devos D.P."/>
            <person name="Kaster A.-K."/>
            <person name="Ovreas L."/>
            <person name="Rohde M."/>
            <person name="Galperin M.Y."/>
            <person name="Jogler C."/>
        </authorList>
    </citation>
    <scope>NUCLEOTIDE SEQUENCE [LARGE SCALE GENOMIC DNA]</scope>
    <source>
        <strain evidence="2 3">TBK1r</strain>
    </source>
</reference>
<feature type="transmembrane region" description="Helical" evidence="1">
    <location>
        <begin position="127"/>
        <end position="144"/>
    </location>
</feature>
<evidence type="ECO:0000313" key="3">
    <source>
        <dbReference type="Proteomes" id="UP000318081"/>
    </source>
</evidence>
<feature type="transmembrane region" description="Helical" evidence="1">
    <location>
        <begin position="102"/>
        <end position="121"/>
    </location>
</feature>
<feature type="transmembrane region" description="Helical" evidence="1">
    <location>
        <begin position="405"/>
        <end position="423"/>
    </location>
</feature>
<dbReference type="Proteomes" id="UP000318081">
    <property type="component" value="Chromosome"/>
</dbReference>
<protein>
    <recommendedName>
        <fullName evidence="4">Glycosyltransferase RgtA/B/C/D-like domain-containing protein</fullName>
    </recommendedName>
</protein>
<sequence>MKSNGGLIRWILFVLLGVALAAVSGRLSVHTVNDTPSYVNYPLNSLTDALLSTRTPAYPIALSIIDATVGLSWVPLLHVLLHATASWILAEALIGRGMPRRSATAAAVCVLVGCTAADHISTVSTDAPAASLGVITAALLMNAIRTRSTPQAIACAVAAVLTIFVRPAYLYLIPWLAVAGWLLSHHRQTDEVAGTTNPASQPSRLLEFKLALSVAVVLLGWMCFRKLVVSDFGIAPFGHQNLSAILVQTVSPQTLRDLPGESGELGRAVADELERKGFQLPGPNGGSLPTLTIEEQWGQINYGVVWPLARDQFAQRDAVGLVAPQVAVHRRIGDFNRAILLQSPGGYVRWLLLAVRRSVWGTAANIAMHPIFLPMILMGLLGLLIKATKQPTLGPIVVPEGWNAFAVVAISYVIFNVGFVILSSPPLGRFADAGAIFLPGLIASVLAANVATPNAVR</sequence>
<gene>
    <name evidence="2" type="ORF">TBK1r_14800</name>
</gene>
<proteinExistence type="predicted"/>
<evidence type="ECO:0000313" key="2">
    <source>
        <dbReference type="EMBL" id="QDV82549.1"/>
    </source>
</evidence>
<organism evidence="2 3">
    <name type="scientific">Stieleria magnilauensis</name>
    <dbReference type="NCBI Taxonomy" id="2527963"/>
    <lineage>
        <taxon>Bacteria</taxon>
        <taxon>Pseudomonadati</taxon>
        <taxon>Planctomycetota</taxon>
        <taxon>Planctomycetia</taxon>
        <taxon>Pirellulales</taxon>
        <taxon>Pirellulaceae</taxon>
        <taxon>Stieleria</taxon>
    </lineage>
</organism>
<feature type="transmembrane region" description="Helical" evidence="1">
    <location>
        <begin position="366"/>
        <end position="385"/>
    </location>
</feature>
<name>A0ABX5XKY4_9BACT</name>
<keyword evidence="1" id="KW-0812">Transmembrane</keyword>
<evidence type="ECO:0000256" key="1">
    <source>
        <dbReference type="SAM" id="Phobius"/>
    </source>
</evidence>
<keyword evidence="1" id="KW-1133">Transmembrane helix</keyword>
<evidence type="ECO:0008006" key="4">
    <source>
        <dbReference type="Google" id="ProtNLM"/>
    </source>
</evidence>
<dbReference type="RefSeq" id="WP_145208492.1">
    <property type="nucleotide sequence ID" value="NZ_CP036432.1"/>
</dbReference>
<accession>A0ABX5XKY4</accession>
<dbReference type="EMBL" id="CP036432">
    <property type="protein sequence ID" value="QDV82549.1"/>
    <property type="molecule type" value="Genomic_DNA"/>
</dbReference>
<keyword evidence="3" id="KW-1185">Reference proteome</keyword>
<feature type="transmembrane region" description="Helical" evidence="1">
    <location>
        <begin position="430"/>
        <end position="451"/>
    </location>
</feature>
<feature type="transmembrane region" description="Helical" evidence="1">
    <location>
        <begin position="60"/>
        <end position="81"/>
    </location>
</feature>